<dbReference type="CDD" id="cd11040">
    <property type="entry name" value="CYP7_CYP8-like"/>
    <property type="match status" value="1"/>
</dbReference>
<dbReference type="Proteomes" id="UP000758603">
    <property type="component" value="Unassembled WGS sequence"/>
</dbReference>
<dbReference type="PANTHER" id="PTHR47582:SF1">
    <property type="entry name" value="P450, PUTATIVE (EUROFUNG)-RELATED"/>
    <property type="match status" value="1"/>
</dbReference>
<dbReference type="GO" id="GO:0004497">
    <property type="term" value="F:monooxygenase activity"/>
    <property type="evidence" value="ECO:0007669"/>
    <property type="project" value="UniProtKB-KW"/>
</dbReference>
<evidence type="ECO:0000313" key="7">
    <source>
        <dbReference type="EMBL" id="KAH6659803.1"/>
    </source>
</evidence>
<feature type="binding site" description="axial binding residue" evidence="6">
    <location>
        <position position="425"/>
    </location>
    <ligand>
        <name>heme</name>
        <dbReference type="ChEBI" id="CHEBI:30413"/>
    </ligand>
    <ligandPart>
        <name>Fe</name>
        <dbReference type="ChEBI" id="CHEBI:18248"/>
    </ligandPart>
</feature>
<accession>A0A9P8UWQ2</accession>
<dbReference type="GeneID" id="70133382"/>
<proteinExistence type="inferred from homology"/>
<dbReference type="InterPro" id="IPR053007">
    <property type="entry name" value="CYP450_monoxygenase_sec-met"/>
</dbReference>
<gene>
    <name evidence="7" type="ORF">BKA67DRAFT_589629</name>
</gene>
<keyword evidence="3 6" id="KW-0479">Metal-binding</keyword>
<keyword evidence="6" id="KW-0349">Heme</keyword>
<dbReference type="GO" id="GO:0020037">
    <property type="term" value="F:heme binding"/>
    <property type="evidence" value="ECO:0007669"/>
    <property type="project" value="InterPro"/>
</dbReference>
<dbReference type="EMBL" id="JAGPXC010000001">
    <property type="protein sequence ID" value="KAH6659803.1"/>
    <property type="molecule type" value="Genomic_DNA"/>
</dbReference>
<evidence type="ECO:0000256" key="6">
    <source>
        <dbReference type="PIRSR" id="PIRSR602403-1"/>
    </source>
</evidence>
<evidence type="ECO:0000313" key="8">
    <source>
        <dbReference type="Proteomes" id="UP000758603"/>
    </source>
</evidence>
<dbReference type="Pfam" id="PF00067">
    <property type="entry name" value="p450"/>
    <property type="match status" value="1"/>
</dbReference>
<dbReference type="InterPro" id="IPR036396">
    <property type="entry name" value="Cyt_P450_sf"/>
</dbReference>
<dbReference type="SUPFAM" id="SSF48264">
    <property type="entry name" value="Cytochrome P450"/>
    <property type="match status" value="1"/>
</dbReference>
<keyword evidence="4 6" id="KW-0408">Iron</keyword>
<dbReference type="Gene3D" id="1.10.630.10">
    <property type="entry name" value="Cytochrome P450"/>
    <property type="match status" value="1"/>
</dbReference>
<dbReference type="InterPro" id="IPR002403">
    <property type="entry name" value="Cyt_P450_E_grp-IV"/>
</dbReference>
<evidence type="ECO:0000256" key="4">
    <source>
        <dbReference type="ARBA" id="ARBA00023004"/>
    </source>
</evidence>
<evidence type="ECO:0000256" key="5">
    <source>
        <dbReference type="ARBA" id="ARBA00023033"/>
    </source>
</evidence>
<evidence type="ECO:0000256" key="2">
    <source>
        <dbReference type="ARBA" id="ARBA00010617"/>
    </source>
</evidence>
<keyword evidence="5" id="KW-0560">Oxidoreductase</keyword>
<dbReference type="RefSeq" id="XP_045963934.1">
    <property type="nucleotide sequence ID" value="XM_046104491.1"/>
</dbReference>
<evidence type="ECO:0000256" key="3">
    <source>
        <dbReference type="ARBA" id="ARBA00022723"/>
    </source>
</evidence>
<comment type="cofactor">
    <cofactor evidence="1 6">
        <name>heme</name>
        <dbReference type="ChEBI" id="CHEBI:30413"/>
    </cofactor>
</comment>
<dbReference type="GO" id="GO:0005506">
    <property type="term" value="F:iron ion binding"/>
    <property type="evidence" value="ECO:0007669"/>
    <property type="project" value="InterPro"/>
</dbReference>
<dbReference type="AlphaFoldDB" id="A0A9P8UWQ2"/>
<protein>
    <submittedName>
        <fullName evidence="7">Cytochrome P450</fullName>
    </submittedName>
</protein>
<dbReference type="InterPro" id="IPR001128">
    <property type="entry name" value="Cyt_P450"/>
</dbReference>
<name>A0A9P8UWQ2_9PEZI</name>
<evidence type="ECO:0000256" key="1">
    <source>
        <dbReference type="ARBA" id="ARBA00001971"/>
    </source>
</evidence>
<reference evidence="7" key="1">
    <citation type="journal article" date="2021" name="Nat. Commun.">
        <title>Genetic determinants of endophytism in the Arabidopsis root mycobiome.</title>
        <authorList>
            <person name="Mesny F."/>
            <person name="Miyauchi S."/>
            <person name="Thiergart T."/>
            <person name="Pickel B."/>
            <person name="Atanasova L."/>
            <person name="Karlsson M."/>
            <person name="Huettel B."/>
            <person name="Barry K.W."/>
            <person name="Haridas S."/>
            <person name="Chen C."/>
            <person name="Bauer D."/>
            <person name="Andreopoulos W."/>
            <person name="Pangilinan J."/>
            <person name="LaButti K."/>
            <person name="Riley R."/>
            <person name="Lipzen A."/>
            <person name="Clum A."/>
            <person name="Drula E."/>
            <person name="Henrissat B."/>
            <person name="Kohler A."/>
            <person name="Grigoriev I.V."/>
            <person name="Martin F.M."/>
            <person name="Hacquard S."/>
        </authorList>
    </citation>
    <scope>NUCLEOTIDE SEQUENCE</scope>
    <source>
        <strain evidence="7">MPI-SDFR-AT-0073</strain>
    </source>
</reference>
<dbReference type="PRINTS" id="PR00465">
    <property type="entry name" value="EP450IV"/>
</dbReference>
<comment type="similarity">
    <text evidence="2">Belongs to the cytochrome P450 family.</text>
</comment>
<keyword evidence="5" id="KW-0503">Monooxygenase</keyword>
<keyword evidence="8" id="KW-1185">Reference proteome</keyword>
<dbReference type="GO" id="GO:0016705">
    <property type="term" value="F:oxidoreductase activity, acting on paired donors, with incorporation or reduction of molecular oxygen"/>
    <property type="evidence" value="ECO:0007669"/>
    <property type="project" value="InterPro"/>
</dbReference>
<comment type="caution">
    <text evidence="7">The sequence shown here is derived from an EMBL/GenBank/DDBJ whole genome shotgun (WGS) entry which is preliminary data.</text>
</comment>
<dbReference type="OrthoDB" id="1470350at2759"/>
<organism evidence="7 8">
    <name type="scientific">Truncatella angustata</name>
    <dbReference type="NCBI Taxonomy" id="152316"/>
    <lineage>
        <taxon>Eukaryota</taxon>
        <taxon>Fungi</taxon>
        <taxon>Dikarya</taxon>
        <taxon>Ascomycota</taxon>
        <taxon>Pezizomycotina</taxon>
        <taxon>Sordariomycetes</taxon>
        <taxon>Xylariomycetidae</taxon>
        <taxon>Amphisphaeriales</taxon>
        <taxon>Sporocadaceae</taxon>
        <taxon>Truncatella</taxon>
    </lineage>
</organism>
<sequence length="505" mass="56238">MLWAFVYAAGGLVLALYAADFLISFTYDAREPQKIPSRIPLVGHLIGIIGNGTSYYSEISKTIDAEIYTLGVLNHKLYVCNSNRLMPFISKSSKTLSFKPFIQTSTKTHCGANDDTYRIHGDGEFLDKISHAMRQSLAPGAHLDHQNMGMGNRVMVDVDALLAEEGGRPREIHLLEWARHAVVQASSSGIYGETHPFTDPEVEKAYWKWQDYMIMHVAGLDITGAGYAARNKCSDAIRELIKTLPEEAALIAKERVRVFREGGISEDELSKIEAGFFVAIFANTSPTLFWTIWELFSRNDLLEEVREEVSAQAVTGSTEEGFELDIAALKHRCPLLLSVYQETQRTRHVHANIRKVQQDTLLDGRYLLKAGNFLTMPGAPIHQDEKIWGNSVSQFDPYRFAGRKDNSSAPPPSAFLAWGAPPHLCPARQFAATEILIIVALLAMRCDLRPANGSWDTPAVNKADMATVLNPKKDVKMEAIPRDQWRGKWSLKMSESTGRISLASG</sequence>
<dbReference type="PANTHER" id="PTHR47582">
    <property type="entry name" value="P450, PUTATIVE (EUROFUNG)-RELATED"/>
    <property type="match status" value="1"/>
</dbReference>